<dbReference type="InterPro" id="IPR007842">
    <property type="entry name" value="HEPN_dom"/>
</dbReference>
<evidence type="ECO:0000313" key="3">
    <source>
        <dbReference type="Proteomes" id="UP001549749"/>
    </source>
</evidence>
<protein>
    <submittedName>
        <fullName evidence="2">HEPN domain-containing protein</fullName>
    </submittedName>
</protein>
<reference evidence="2 3" key="1">
    <citation type="submission" date="2024-06" db="EMBL/GenBank/DDBJ databases">
        <title>Chitinophaga defluvii sp. nov., isolated from municipal sewage.</title>
        <authorList>
            <person name="Zhang L."/>
        </authorList>
    </citation>
    <scope>NUCLEOTIDE SEQUENCE [LARGE SCALE GENOMIC DNA]</scope>
    <source>
        <strain evidence="2 3">H8</strain>
    </source>
</reference>
<dbReference type="PROSITE" id="PS50910">
    <property type="entry name" value="HEPN"/>
    <property type="match status" value="1"/>
</dbReference>
<dbReference type="SMART" id="SM00748">
    <property type="entry name" value="HEPN"/>
    <property type="match status" value="1"/>
</dbReference>
<comment type="caution">
    <text evidence="2">The sequence shown here is derived from an EMBL/GenBank/DDBJ whole genome shotgun (WGS) entry which is preliminary data.</text>
</comment>
<dbReference type="Gene3D" id="1.20.120.330">
    <property type="entry name" value="Nucleotidyltransferases domain 2"/>
    <property type="match status" value="1"/>
</dbReference>
<organism evidence="2 3">
    <name type="scientific">Chitinophaga defluvii</name>
    <dbReference type="NCBI Taxonomy" id="3163343"/>
    <lineage>
        <taxon>Bacteria</taxon>
        <taxon>Pseudomonadati</taxon>
        <taxon>Bacteroidota</taxon>
        <taxon>Chitinophagia</taxon>
        <taxon>Chitinophagales</taxon>
        <taxon>Chitinophagaceae</taxon>
        <taxon>Chitinophaga</taxon>
    </lineage>
</organism>
<feature type="domain" description="HEPN" evidence="1">
    <location>
        <begin position="241"/>
        <end position="363"/>
    </location>
</feature>
<dbReference type="Proteomes" id="UP001549749">
    <property type="component" value="Unassembled WGS sequence"/>
</dbReference>
<accession>A0ABV2T4A3</accession>
<dbReference type="EMBL" id="JBEXAC010000001">
    <property type="protein sequence ID" value="MET6997859.1"/>
    <property type="molecule type" value="Genomic_DNA"/>
</dbReference>
<keyword evidence="3" id="KW-1185">Reference proteome</keyword>
<name>A0ABV2T4A3_9BACT</name>
<proteinExistence type="predicted"/>
<sequence>MLNRHEKLPGWLNQPYKLSMTEVENPFAVVEDFFDHDYLYGHRDSLWEMMKSNVTGNYSKRLSTRERENMVTSYEMIERLIESCYLINELHKSGKIVFNKTAENTVQCEEEYPDQHNPIIEGIMVVGDKIPGIEKVYLIKYHSRIDYTASLLVLTHGNTTNHEQLEQNIRAHFQEDWPVNILIRTATEVFNLWKEGNIFYNRVCWKERLIYDAGNIALPDSKLYSLDDIKNKAIGLFENISSVVPGFLLGAKNYASEKMNALSAFSLHQAAEHSLRALLISIMGFSPNKHNLRPFLKSSLFLTEKLIEVFNEEDIKEEEFICLLNKAYVKARYVNEDQFIITDEDLALLHSKVHALVIATEKVFYEVTSQTGTLSSSPYFTKADCDL</sequence>
<evidence type="ECO:0000313" key="2">
    <source>
        <dbReference type="EMBL" id="MET6997859.1"/>
    </source>
</evidence>
<dbReference type="SUPFAM" id="SSF81593">
    <property type="entry name" value="Nucleotidyltransferase substrate binding subunit/domain"/>
    <property type="match status" value="1"/>
</dbReference>
<dbReference type="Pfam" id="PF05168">
    <property type="entry name" value="HEPN"/>
    <property type="match status" value="1"/>
</dbReference>
<evidence type="ECO:0000259" key="1">
    <source>
        <dbReference type="PROSITE" id="PS50910"/>
    </source>
</evidence>
<dbReference type="RefSeq" id="WP_354660494.1">
    <property type="nucleotide sequence ID" value="NZ_JBEXAC010000001.1"/>
</dbReference>
<gene>
    <name evidence="2" type="ORF">ABR189_10785</name>
</gene>